<dbReference type="RefSeq" id="WP_100265499.1">
    <property type="nucleotide sequence ID" value="NZ_CP018800.1"/>
</dbReference>
<evidence type="ECO:0000313" key="2">
    <source>
        <dbReference type="Proteomes" id="UP000231637"/>
    </source>
</evidence>
<dbReference type="AlphaFoldDB" id="A0A2K8L464"/>
<dbReference type="Proteomes" id="UP000231637">
    <property type="component" value="Chromosome"/>
</dbReference>
<name>A0A2K8L464_9PROT</name>
<sequence>MNQPDRPELKLTLDTDLRLHPQRIDLGRAELLTDAITLPFEDIESRLNQYFVHSSQTDQQKLRSSMKGYLGRLNANPLIPINFRLKVLNRFEKELNLFDGEITSAVLNAHKIGIDLVQKEAREDSQYYGPLVEMVANAIELAAKILQLTVKDYKTTLVIVTRHFFDLARLGLNVAAALDPFSTTTRQRLVSAICRHELLRALDLFSKTSDQQLMIINELEHHLSLLDAQFYSREKPVTEFSGRSCLVSNMNRPNDPPQLIEQFENNLAYDAIVIPVDKLIREVSEAVEVVEAATKEHEKQGSELYTEDTILTTLVGGSAILNRLSPSQHRDPRIPCSKTHLHIEWDSRKAFSRTSGSTATPDPRHAWRVVDISQGGACIERLHEDVDSTGVGSIVELTWSSGDHPSLALVRWTKQIKTGETRLGLMFLRHAFKRLHGYAKTGGSDDMGVIRKWPLLIIPDNQQLFAYFPEATIFPDMLFIISGREEDIHFKVLEVDERGPNFCRCRIVRAHAK</sequence>
<organism evidence="1 2">
    <name type="scientific">Mariprofundus ferrinatatus</name>
    <dbReference type="NCBI Taxonomy" id="1921087"/>
    <lineage>
        <taxon>Bacteria</taxon>
        <taxon>Pseudomonadati</taxon>
        <taxon>Pseudomonadota</taxon>
        <taxon>Candidatius Mariprofundia</taxon>
        <taxon>Mariprofundales</taxon>
        <taxon>Mariprofundaceae</taxon>
        <taxon>Mariprofundus</taxon>
    </lineage>
</organism>
<dbReference type="EMBL" id="CP018800">
    <property type="protein sequence ID" value="ATX82110.1"/>
    <property type="molecule type" value="Genomic_DNA"/>
</dbReference>
<gene>
    <name evidence="1" type="ORF">Ga0123462_1246</name>
</gene>
<dbReference type="KEGG" id="mfn:Ga0123462_1246"/>
<keyword evidence="2" id="KW-1185">Reference proteome</keyword>
<reference evidence="1 2" key="1">
    <citation type="submission" date="2016-12" db="EMBL/GenBank/DDBJ databases">
        <title>Isolation and genomic insights into novel planktonic Zetaproteobacteria from stratified waters of the Chesapeake Bay.</title>
        <authorList>
            <person name="McAllister S.M."/>
            <person name="Kato S."/>
            <person name="Chan C.S."/>
            <person name="Chiu B.K."/>
            <person name="Field E.K."/>
        </authorList>
    </citation>
    <scope>NUCLEOTIDE SEQUENCE [LARGE SCALE GENOMIC DNA]</scope>
    <source>
        <strain evidence="1 2">CP-8</strain>
    </source>
</reference>
<accession>A0A2K8L464</accession>
<proteinExistence type="predicted"/>
<dbReference type="OrthoDB" id="5290234at2"/>
<evidence type="ECO:0008006" key="3">
    <source>
        <dbReference type="Google" id="ProtNLM"/>
    </source>
</evidence>
<evidence type="ECO:0000313" key="1">
    <source>
        <dbReference type="EMBL" id="ATX82110.1"/>
    </source>
</evidence>
<protein>
    <recommendedName>
        <fullName evidence="3">PilZ domain-containing protein</fullName>
    </recommendedName>
</protein>